<dbReference type="Proteomes" id="UP001211173">
    <property type="component" value="Unassembled WGS sequence"/>
</dbReference>
<name>A0AAW6CKL1_FLAPL</name>
<dbReference type="AlphaFoldDB" id="A0AAW6CKL1"/>
<feature type="non-terminal residue" evidence="1">
    <location>
        <position position="1"/>
    </location>
</feature>
<gene>
    <name evidence="1" type="ORF">PNE06_25525</name>
</gene>
<dbReference type="EMBL" id="JAQLWV010000134">
    <property type="protein sequence ID" value="MDB7936439.1"/>
    <property type="molecule type" value="Genomic_DNA"/>
</dbReference>
<comment type="caution">
    <text evidence="1">The sequence shown here is derived from an EMBL/GenBank/DDBJ whole genome shotgun (WGS) entry which is preliminary data.</text>
</comment>
<protein>
    <submittedName>
        <fullName evidence="1">Uncharacterized protein</fullName>
    </submittedName>
</protein>
<accession>A0AAW6CKL1</accession>
<evidence type="ECO:0000313" key="1">
    <source>
        <dbReference type="EMBL" id="MDB7936439.1"/>
    </source>
</evidence>
<dbReference type="RefSeq" id="WP_207735558.1">
    <property type="nucleotide sequence ID" value="NZ_JADMVZ010000135.1"/>
</dbReference>
<proteinExistence type="predicted"/>
<organism evidence="1 2">
    <name type="scientific">Flavonifractor plautii</name>
    <name type="common">Fusobacterium plautii</name>
    <dbReference type="NCBI Taxonomy" id="292800"/>
    <lineage>
        <taxon>Bacteria</taxon>
        <taxon>Bacillati</taxon>
        <taxon>Bacillota</taxon>
        <taxon>Clostridia</taxon>
        <taxon>Eubacteriales</taxon>
        <taxon>Oscillospiraceae</taxon>
        <taxon>Flavonifractor</taxon>
    </lineage>
</organism>
<reference evidence="1" key="1">
    <citation type="submission" date="2023-01" db="EMBL/GenBank/DDBJ databases">
        <title>Human gut microbiome strain richness.</title>
        <authorList>
            <person name="Chen-Liaw A."/>
        </authorList>
    </citation>
    <scope>NUCLEOTIDE SEQUENCE</scope>
    <source>
        <strain evidence="1">1001287st1_F4_1001285I_161205</strain>
    </source>
</reference>
<sequence length="132" mass="15059">CRNFILPDICKPCLFVFLRNLFYLTPCAKVFACGENACTAQRRRRPEGRSFRVVNIQIDLALHKKPWNFNGSRVFLFALNCKILVHCRPGGVLNLIFCISANHIFDAIACQKFILDVCHLCNKEPGISKRGM</sequence>
<evidence type="ECO:0000313" key="2">
    <source>
        <dbReference type="Proteomes" id="UP001211173"/>
    </source>
</evidence>